<dbReference type="PANTHER" id="PTHR12352">
    <property type="entry name" value="SECRETED MODULAR CALCIUM-BINDING PROTEIN"/>
    <property type="match status" value="1"/>
</dbReference>
<dbReference type="PANTHER" id="PTHR12352:SF13">
    <property type="entry name" value="SPARC-RELATED MODULAR CALCIUM-BINDING PROTEIN 1"/>
    <property type="match status" value="1"/>
</dbReference>
<dbReference type="Proteomes" id="UP001152622">
    <property type="component" value="Chromosome 15"/>
</dbReference>
<dbReference type="OrthoDB" id="5986054at2759"/>
<feature type="domain" description="Thyroglobulin type-1" evidence="11">
    <location>
        <begin position="192"/>
        <end position="258"/>
    </location>
</feature>
<keyword evidence="3" id="KW-0732">Signal</keyword>
<evidence type="ECO:0000256" key="8">
    <source>
        <dbReference type="ARBA" id="ARBA00023295"/>
    </source>
</evidence>
<feature type="region of interest" description="Disordered" evidence="10">
    <location>
        <begin position="249"/>
        <end position="275"/>
    </location>
</feature>
<evidence type="ECO:0000256" key="6">
    <source>
        <dbReference type="ARBA" id="ARBA00023157"/>
    </source>
</evidence>
<dbReference type="InterPro" id="IPR002350">
    <property type="entry name" value="Kazal_dom"/>
</dbReference>
<evidence type="ECO:0000256" key="5">
    <source>
        <dbReference type="ARBA" id="ARBA00022801"/>
    </source>
</evidence>
<dbReference type="PROSITE" id="PS00484">
    <property type="entry name" value="THYROGLOBULIN_1_1"/>
    <property type="match status" value="1"/>
</dbReference>
<evidence type="ECO:0000256" key="2">
    <source>
        <dbReference type="ARBA" id="ARBA00022525"/>
    </source>
</evidence>
<dbReference type="PROSITE" id="PS51162">
    <property type="entry name" value="THYROGLOBULIN_1_2"/>
    <property type="match status" value="1"/>
</dbReference>
<dbReference type="FunFam" id="4.10.800.10:FF:000004">
    <property type="entry name" value="SPARC-related modular calcium-binding protein 1"/>
    <property type="match status" value="1"/>
</dbReference>
<organism evidence="13 14">
    <name type="scientific">Synaphobranchus kaupii</name>
    <name type="common">Kaup's arrowtooth eel</name>
    <dbReference type="NCBI Taxonomy" id="118154"/>
    <lineage>
        <taxon>Eukaryota</taxon>
        <taxon>Metazoa</taxon>
        <taxon>Chordata</taxon>
        <taxon>Craniata</taxon>
        <taxon>Vertebrata</taxon>
        <taxon>Euteleostomi</taxon>
        <taxon>Actinopterygii</taxon>
        <taxon>Neopterygii</taxon>
        <taxon>Teleostei</taxon>
        <taxon>Anguilliformes</taxon>
        <taxon>Synaphobranchidae</taxon>
        <taxon>Synaphobranchus</taxon>
    </lineage>
</organism>
<dbReference type="GO" id="GO:0030198">
    <property type="term" value="P:extracellular matrix organization"/>
    <property type="evidence" value="ECO:0007669"/>
    <property type="project" value="TreeGrafter"/>
</dbReference>
<name>A0A9Q1ELK0_SYNKA</name>
<dbReference type="Pfam" id="PF00086">
    <property type="entry name" value="Thyroglobulin_1"/>
    <property type="match status" value="1"/>
</dbReference>
<keyword evidence="5" id="KW-0378">Hydrolase</keyword>
<dbReference type="GO" id="GO:0008201">
    <property type="term" value="F:heparin binding"/>
    <property type="evidence" value="ECO:0007669"/>
    <property type="project" value="TreeGrafter"/>
</dbReference>
<dbReference type="PRINTS" id="PR00742">
    <property type="entry name" value="GLHYDRLASE35"/>
</dbReference>
<comment type="caution">
    <text evidence="9">Lacks conserved residue(s) required for the propagation of feature annotation.</text>
</comment>
<dbReference type="InterPro" id="IPR008979">
    <property type="entry name" value="Galactose-bd-like_sf"/>
</dbReference>
<evidence type="ECO:0008006" key="15">
    <source>
        <dbReference type="Google" id="ProtNLM"/>
    </source>
</evidence>
<dbReference type="InterPro" id="IPR001944">
    <property type="entry name" value="Glycoside_Hdrlase_35"/>
</dbReference>
<keyword evidence="2" id="KW-0964">Secreted</keyword>
<accession>A0A9Q1ELK0</accession>
<dbReference type="GO" id="GO:0005604">
    <property type="term" value="C:basement membrane"/>
    <property type="evidence" value="ECO:0007669"/>
    <property type="project" value="TreeGrafter"/>
</dbReference>
<comment type="caution">
    <text evidence="13">The sequence shown here is derived from an EMBL/GenBank/DDBJ whole genome shotgun (WGS) entry which is preliminary data.</text>
</comment>
<dbReference type="AlphaFoldDB" id="A0A9Q1ELK0"/>
<dbReference type="GO" id="GO:0050840">
    <property type="term" value="F:extracellular matrix binding"/>
    <property type="evidence" value="ECO:0007669"/>
    <property type="project" value="TreeGrafter"/>
</dbReference>
<dbReference type="SUPFAM" id="SSF49785">
    <property type="entry name" value="Galactose-binding domain-like"/>
    <property type="match status" value="1"/>
</dbReference>
<keyword evidence="6 9" id="KW-1015">Disulfide bond</keyword>
<keyword evidence="4" id="KW-0677">Repeat</keyword>
<evidence type="ECO:0000313" key="13">
    <source>
        <dbReference type="EMBL" id="KAJ8341060.1"/>
    </source>
</evidence>
<dbReference type="Gene3D" id="4.10.800.10">
    <property type="entry name" value="Thyroglobulin type-1"/>
    <property type="match status" value="1"/>
</dbReference>
<comment type="subcellular location">
    <subcellularLocation>
        <location evidence="1">Secreted</location>
    </subcellularLocation>
</comment>
<dbReference type="InterPro" id="IPR048913">
    <property type="entry name" value="BetaGal_gal-bd"/>
</dbReference>
<sequence>MLILQRHQWWELTRFSWSGFKEDSDLPHRCPPAGHRLDPGGKADFILVEPRQRQSTIVEVSDQMKALFGTFPRRVGHGTLSSGVSPRSALRSHIERLTQKSTGPRWLIGDREAHCGVICTRTQGKPVCGSDGRSYDTGCDLQRARCKDRALSLAHRGRCRGKNWVRIDQPPPPPAPTSSLERKELELRDAGQSKCRVERGQALEQAKRPQESIFIPECKDDGSFSQVQCHTLTGYCWCVTSDGKPISGSSAHNRTPVCSGSVTDKPPGPPNSGRKGLGAGVVWNCEYGREGRGGLVSNLTLGSKVLRDWRVYSLSIDEAVSKGLLHAGVSQGTPPAHLSTPAFYAGSFSIPSGIPDLPQDTYVQFPNWGKGQLWINGFNLGRYWPSRGPQVTLYVPVHILSTAAPNNVTVLELESAPCSQGACTVEFTHTPILNATVTHRRRLFNKEDLS</sequence>
<dbReference type="CDD" id="cd00104">
    <property type="entry name" value="KAZAL_FS"/>
    <property type="match status" value="1"/>
</dbReference>
<evidence type="ECO:0000256" key="1">
    <source>
        <dbReference type="ARBA" id="ARBA00004613"/>
    </source>
</evidence>
<dbReference type="SUPFAM" id="SSF100895">
    <property type="entry name" value="Kazal-type serine protease inhibitors"/>
    <property type="match status" value="1"/>
</dbReference>
<dbReference type="InterPro" id="IPR036058">
    <property type="entry name" value="Kazal_dom_sf"/>
</dbReference>
<dbReference type="GO" id="GO:0005615">
    <property type="term" value="C:extracellular space"/>
    <property type="evidence" value="ECO:0007669"/>
    <property type="project" value="TreeGrafter"/>
</dbReference>
<reference evidence="13" key="1">
    <citation type="journal article" date="2023" name="Science">
        <title>Genome structures resolve the early diversification of teleost fishes.</title>
        <authorList>
            <person name="Parey E."/>
            <person name="Louis A."/>
            <person name="Montfort J."/>
            <person name="Bouchez O."/>
            <person name="Roques C."/>
            <person name="Iampietro C."/>
            <person name="Lluch J."/>
            <person name="Castinel A."/>
            <person name="Donnadieu C."/>
            <person name="Desvignes T."/>
            <person name="Floi Bucao C."/>
            <person name="Jouanno E."/>
            <person name="Wen M."/>
            <person name="Mejri S."/>
            <person name="Dirks R."/>
            <person name="Jansen H."/>
            <person name="Henkel C."/>
            <person name="Chen W.J."/>
            <person name="Zahm M."/>
            <person name="Cabau C."/>
            <person name="Klopp C."/>
            <person name="Thompson A.W."/>
            <person name="Robinson-Rechavi M."/>
            <person name="Braasch I."/>
            <person name="Lecointre G."/>
            <person name="Bobe J."/>
            <person name="Postlethwait J.H."/>
            <person name="Berthelot C."/>
            <person name="Roest Crollius H."/>
            <person name="Guiguen Y."/>
        </authorList>
    </citation>
    <scope>NUCLEOTIDE SEQUENCE</scope>
    <source>
        <strain evidence="13">WJC10195</strain>
    </source>
</reference>
<evidence type="ECO:0000313" key="14">
    <source>
        <dbReference type="Proteomes" id="UP001152622"/>
    </source>
</evidence>
<evidence type="ECO:0000259" key="11">
    <source>
        <dbReference type="PROSITE" id="PS51162"/>
    </source>
</evidence>
<dbReference type="Gene3D" id="3.30.60.30">
    <property type="match status" value="1"/>
</dbReference>
<dbReference type="SMART" id="SM00211">
    <property type="entry name" value="TY"/>
    <property type="match status" value="1"/>
</dbReference>
<keyword evidence="7" id="KW-0325">Glycoprotein</keyword>
<evidence type="ECO:0000256" key="9">
    <source>
        <dbReference type="PROSITE-ProRule" id="PRU00500"/>
    </source>
</evidence>
<protein>
    <recommendedName>
        <fullName evidence="15">Beta-galactosidase</fullName>
    </recommendedName>
</protein>
<evidence type="ECO:0000256" key="4">
    <source>
        <dbReference type="ARBA" id="ARBA00022737"/>
    </source>
</evidence>
<keyword evidence="14" id="KW-1185">Reference proteome</keyword>
<feature type="compositionally biased region" description="Polar residues" evidence="10">
    <location>
        <begin position="249"/>
        <end position="262"/>
    </location>
</feature>
<dbReference type="PROSITE" id="PS51465">
    <property type="entry name" value="KAZAL_2"/>
    <property type="match status" value="1"/>
</dbReference>
<gene>
    <name evidence="13" type="ORF">SKAU_G00333510</name>
</gene>
<dbReference type="Gene3D" id="2.60.120.260">
    <property type="entry name" value="Galactose-binding domain-like"/>
    <property type="match status" value="1"/>
</dbReference>
<dbReference type="GO" id="GO:0005975">
    <property type="term" value="P:carbohydrate metabolic process"/>
    <property type="evidence" value="ECO:0007669"/>
    <property type="project" value="InterPro"/>
</dbReference>
<evidence type="ECO:0000256" key="3">
    <source>
        <dbReference type="ARBA" id="ARBA00022729"/>
    </source>
</evidence>
<dbReference type="GO" id="GO:0004553">
    <property type="term" value="F:hydrolase activity, hydrolyzing O-glycosyl compounds"/>
    <property type="evidence" value="ECO:0007669"/>
    <property type="project" value="InterPro"/>
</dbReference>
<evidence type="ECO:0000256" key="7">
    <source>
        <dbReference type="ARBA" id="ARBA00023180"/>
    </source>
</evidence>
<proteinExistence type="predicted"/>
<evidence type="ECO:0000256" key="10">
    <source>
        <dbReference type="SAM" id="MobiDB-lite"/>
    </source>
</evidence>
<keyword evidence="8" id="KW-0326">Glycosidase</keyword>
<feature type="domain" description="Kazal-like" evidence="12">
    <location>
        <begin position="109"/>
        <end position="161"/>
    </location>
</feature>
<dbReference type="EMBL" id="JAINUF010000015">
    <property type="protein sequence ID" value="KAJ8341060.1"/>
    <property type="molecule type" value="Genomic_DNA"/>
</dbReference>
<evidence type="ECO:0000259" key="12">
    <source>
        <dbReference type="PROSITE" id="PS51465"/>
    </source>
</evidence>
<dbReference type="InterPro" id="IPR051950">
    <property type="entry name" value="Dev_reg/Prot_inhib"/>
</dbReference>
<dbReference type="Pfam" id="PF07648">
    <property type="entry name" value="Kazal_2"/>
    <property type="match status" value="1"/>
</dbReference>
<dbReference type="CDD" id="cd00191">
    <property type="entry name" value="TY"/>
    <property type="match status" value="1"/>
</dbReference>
<dbReference type="SMART" id="SM00280">
    <property type="entry name" value="KAZAL"/>
    <property type="match status" value="1"/>
</dbReference>
<feature type="disulfide bond" evidence="9">
    <location>
        <begin position="238"/>
        <end position="258"/>
    </location>
</feature>
<dbReference type="InterPro" id="IPR036857">
    <property type="entry name" value="Thyroglobulin_1_sf"/>
</dbReference>
<feature type="disulfide bond" evidence="9">
    <location>
        <begin position="229"/>
        <end position="236"/>
    </location>
</feature>
<dbReference type="Pfam" id="PF21467">
    <property type="entry name" value="BetaGal_gal-bd"/>
    <property type="match status" value="1"/>
</dbReference>
<dbReference type="InterPro" id="IPR000716">
    <property type="entry name" value="Thyroglobulin_1"/>
</dbReference>
<dbReference type="SUPFAM" id="SSF57610">
    <property type="entry name" value="Thyroglobulin type-1 domain"/>
    <property type="match status" value="1"/>
</dbReference>